<dbReference type="PANTHER" id="PTHR34978:SF3">
    <property type="entry name" value="SLR0241 PROTEIN"/>
    <property type="match status" value="1"/>
</dbReference>
<reference evidence="9 10" key="1">
    <citation type="submission" date="2020-02" db="EMBL/GenBank/DDBJ databases">
        <title>Whole-genome analyses of novel actinobacteria.</title>
        <authorList>
            <person name="Sahin N."/>
            <person name="Gencbay T."/>
        </authorList>
    </citation>
    <scope>NUCLEOTIDE SEQUENCE [LARGE SCALE GENOMIC DNA]</scope>
    <source>
        <strain evidence="9 10">HC44</strain>
    </source>
</reference>
<dbReference type="GO" id="GO:0046872">
    <property type="term" value="F:metal ion binding"/>
    <property type="evidence" value="ECO:0007669"/>
    <property type="project" value="UniProtKB-KW"/>
</dbReference>
<feature type="transmembrane region" description="Helical" evidence="7">
    <location>
        <begin position="292"/>
        <end position="317"/>
    </location>
</feature>
<evidence type="ECO:0000256" key="3">
    <source>
        <dbReference type="ARBA" id="ARBA00022801"/>
    </source>
</evidence>
<protein>
    <submittedName>
        <fullName evidence="9">M56 family metallopeptidase</fullName>
    </submittedName>
</protein>
<dbReference type="PANTHER" id="PTHR34978">
    <property type="entry name" value="POSSIBLE SENSOR-TRANSDUCER PROTEIN BLAR"/>
    <property type="match status" value="1"/>
</dbReference>
<dbReference type="Pfam" id="PF01435">
    <property type="entry name" value="Peptidase_M48"/>
    <property type="match status" value="1"/>
</dbReference>
<keyword evidence="3 6" id="KW-0378">Hydrolase</keyword>
<keyword evidence="4 6" id="KW-0862">Zinc</keyword>
<keyword evidence="7" id="KW-1133">Transmembrane helix</keyword>
<dbReference type="InterPro" id="IPR052173">
    <property type="entry name" value="Beta-lactam_resp_regulator"/>
</dbReference>
<dbReference type="RefSeq" id="WP_165254577.1">
    <property type="nucleotide sequence ID" value="NZ_JAAKZY010000005.1"/>
</dbReference>
<keyword evidence="10" id="KW-1185">Reference proteome</keyword>
<keyword evidence="7" id="KW-0812">Transmembrane</keyword>
<evidence type="ECO:0000313" key="9">
    <source>
        <dbReference type="EMBL" id="NGO06663.1"/>
    </source>
</evidence>
<evidence type="ECO:0000313" key="10">
    <source>
        <dbReference type="Proteomes" id="UP000472335"/>
    </source>
</evidence>
<feature type="transmembrane region" description="Helical" evidence="7">
    <location>
        <begin position="90"/>
        <end position="110"/>
    </location>
</feature>
<gene>
    <name evidence="9" type="ORF">G5C60_03020</name>
</gene>
<comment type="cofactor">
    <cofactor evidence="6">
        <name>Zn(2+)</name>
        <dbReference type="ChEBI" id="CHEBI:29105"/>
    </cofactor>
    <text evidence="6">Binds 1 zinc ion per subunit.</text>
</comment>
<comment type="similarity">
    <text evidence="6">Belongs to the peptidase M48 family.</text>
</comment>
<proteinExistence type="inferred from homology"/>
<dbReference type="Proteomes" id="UP000472335">
    <property type="component" value="Unassembled WGS sequence"/>
</dbReference>
<keyword evidence="7" id="KW-0472">Membrane</keyword>
<feature type="transmembrane region" description="Helical" evidence="7">
    <location>
        <begin position="197"/>
        <end position="218"/>
    </location>
</feature>
<name>A0A6G4UYE5_9ACTN</name>
<dbReference type="Gene3D" id="3.30.2010.10">
    <property type="entry name" value="Metalloproteases ('zincins'), catalytic domain"/>
    <property type="match status" value="1"/>
</dbReference>
<dbReference type="CDD" id="cd07326">
    <property type="entry name" value="M56_BlaR1_MecR1_like"/>
    <property type="match status" value="1"/>
</dbReference>
<dbReference type="AlphaFoldDB" id="A0A6G4UYE5"/>
<keyword evidence="2" id="KW-0479">Metal-binding</keyword>
<dbReference type="InterPro" id="IPR001915">
    <property type="entry name" value="Peptidase_M48"/>
</dbReference>
<evidence type="ECO:0000256" key="1">
    <source>
        <dbReference type="ARBA" id="ARBA00022670"/>
    </source>
</evidence>
<keyword evidence="1 6" id="KW-0645">Protease</keyword>
<keyword evidence="5 6" id="KW-0482">Metalloprotease</keyword>
<comment type="caution">
    <text evidence="9">The sequence shown here is derived from an EMBL/GenBank/DDBJ whole genome shotgun (WGS) entry which is preliminary data.</text>
</comment>
<evidence type="ECO:0000256" key="5">
    <source>
        <dbReference type="ARBA" id="ARBA00023049"/>
    </source>
</evidence>
<dbReference type="GO" id="GO:0004222">
    <property type="term" value="F:metalloendopeptidase activity"/>
    <property type="evidence" value="ECO:0007669"/>
    <property type="project" value="InterPro"/>
</dbReference>
<dbReference type="GO" id="GO:0006508">
    <property type="term" value="P:proteolysis"/>
    <property type="evidence" value="ECO:0007669"/>
    <property type="project" value="UniProtKB-KW"/>
</dbReference>
<dbReference type="EMBL" id="JAAKZY010000005">
    <property type="protein sequence ID" value="NGO06663.1"/>
    <property type="molecule type" value="Genomic_DNA"/>
</dbReference>
<evidence type="ECO:0000256" key="7">
    <source>
        <dbReference type="SAM" id="Phobius"/>
    </source>
</evidence>
<evidence type="ECO:0000256" key="2">
    <source>
        <dbReference type="ARBA" id="ARBA00022723"/>
    </source>
</evidence>
<feature type="domain" description="Peptidase M48" evidence="8">
    <location>
        <begin position="120"/>
        <end position="278"/>
    </location>
</feature>
<evidence type="ECO:0000256" key="4">
    <source>
        <dbReference type="ARBA" id="ARBA00022833"/>
    </source>
</evidence>
<evidence type="ECO:0000259" key="8">
    <source>
        <dbReference type="Pfam" id="PF01435"/>
    </source>
</evidence>
<accession>A0A6G4UYE5</accession>
<organism evidence="9 10">
    <name type="scientific">Streptomyces scabichelini</name>
    <dbReference type="NCBI Taxonomy" id="2711217"/>
    <lineage>
        <taxon>Bacteria</taxon>
        <taxon>Bacillati</taxon>
        <taxon>Actinomycetota</taxon>
        <taxon>Actinomycetes</taxon>
        <taxon>Kitasatosporales</taxon>
        <taxon>Streptomycetaceae</taxon>
        <taxon>Streptomyces</taxon>
    </lineage>
</organism>
<evidence type="ECO:0000256" key="6">
    <source>
        <dbReference type="RuleBase" id="RU003983"/>
    </source>
</evidence>
<sequence length="324" mass="34113">MLVITALLAHALLLGGPLSRRLAGARWVSRRPRAALRLWHASALGLLASVTTALVLTAHDLWEHGVVWLFHADKPRIHAVYGGAWQARGIADAALLVLFLGAAVLSATAVRRSVRVYRERERHRLTADAQGVYGREGDGVPVRVLSHAAPAAFCIPGAGSRSRIVVTTAARDLLSPDQLAATLEHERAHLRLRHHHAILAADVVTAALGWTGLLRPYADQVRRLAEMAADDRAAHKYGRRTVASALLEMCSAPAVPPPAASGTLAMTGPDPAERIRRLISAPSGAGSPLVGALAWAATATALALPMVLALGPALLLANTAHLGG</sequence>